<dbReference type="EMBL" id="FNQO01000004">
    <property type="protein sequence ID" value="SEA42467.1"/>
    <property type="molecule type" value="Genomic_DNA"/>
</dbReference>
<feature type="transmembrane region" description="Helical" evidence="1">
    <location>
        <begin position="27"/>
        <end position="48"/>
    </location>
</feature>
<dbReference type="OrthoDB" id="5721638at2"/>
<keyword evidence="1" id="KW-0472">Membrane</keyword>
<feature type="transmembrane region" description="Helical" evidence="1">
    <location>
        <begin position="152"/>
        <end position="173"/>
    </location>
</feature>
<protein>
    <submittedName>
        <fullName evidence="2">Uncharacterized protein</fullName>
    </submittedName>
</protein>
<evidence type="ECO:0000313" key="3">
    <source>
        <dbReference type="Proteomes" id="UP000198658"/>
    </source>
</evidence>
<dbReference type="AlphaFoldDB" id="A0A1H4B304"/>
<organism evidence="2 3">
    <name type="scientific">Microbulbifer marinus</name>
    <dbReference type="NCBI Taxonomy" id="658218"/>
    <lineage>
        <taxon>Bacteria</taxon>
        <taxon>Pseudomonadati</taxon>
        <taxon>Pseudomonadota</taxon>
        <taxon>Gammaproteobacteria</taxon>
        <taxon>Cellvibrionales</taxon>
        <taxon>Microbulbiferaceae</taxon>
        <taxon>Microbulbifer</taxon>
    </lineage>
</organism>
<keyword evidence="1" id="KW-0812">Transmembrane</keyword>
<accession>A0A1H4B304</accession>
<gene>
    <name evidence="2" type="ORF">SAMN05216562_3068</name>
</gene>
<dbReference type="RefSeq" id="WP_091390681.1">
    <property type="nucleotide sequence ID" value="NZ_FNQO01000004.1"/>
</dbReference>
<keyword evidence="1" id="KW-1133">Transmembrane helix</keyword>
<dbReference type="Proteomes" id="UP000198658">
    <property type="component" value="Unassembled WGS sequence"/>
</dbReference>
<reference evidence="3" key="1">
    <citation type="submission" date="2016-10" db="EMBL/GenBank/DDBJ databases">
        <authorList>
            <person name="Varghese N."/>
            <person name="Submissions S."/>
        </authorList>
    </citation>
    <scope>NUCLEOTIDE SEQUENCE [LARGE SCALE GENOMIC DNA]</scope>
    <source>
        <strain evidence="3">CGMCC 1.10657</strain>
    </source>
</reference>
<sequence>MLASIFSNSRKLPELIAGLPQRTQQQLLAAAIWLVLGLFCGAALGHYYGQQKSAAVARDRDSAAAAAAFLASQSLESIVAGDRISMQLLTQQLLELPAISGITVQDVESNTLAQVGDSGRGESISAPVVLHDSIAGNVTVHLLPGSGVSFPWASLLLSLVFALPFSAAAALAAGASSSARAGAASRRSVPVVQARPAPPPPPEPEITVGLYIRPLNWAQLGNQLSRSALEKLQLELEQRLQLLRRIYDARPLEHAGPQQGLGFCGGDAAFRAVCCGLLLRELHSASRATGLQLALAVVPARPQSFDFSGEQLLAQSRGLSLHAELLDDKSLDGRVEHHGASWGAEVTGLVPTYQKLLDNQLHQLLNA</sequence>
<proteinExistence type="predicted"/>
<dbReference type="STRING" id="658218.SAMN05216562_3068"/>
<evidence type="ECO:0000313" key="2">
    <source>
        <dbReference type="EMBL" id="SEA42467.1"/>
    </source>
</evidence>
<evidence type="ECO:0000256" key="1">
    <source>
        <dbReference type="SAM" id="Phobius"/>
    </source>
</evidence>
<name>A0A1H4B304_9GAMM</name>
<keyword evidence="3" id="KW-1185">Reference proteome</keyword>